<evidence type="ECO:0000313" key="9">
    <source>
        <dbReference type="Proteomes" id="UP000698963"/>
    </source>
</evidence>
<evidence type="ECO:0000256" key="5">
    <source>
        <dbReference type="ARBA" id="ARBA00023136"/>
    </source>
</evidence>
<dbReference type="SMART" id="SM00849">
    <property type="entry name" value="Lactamase_B"/>
    <property type="match status" value="1"/>
</dbReference>
<feature type="transmembrane region" description="Helical" evidence="6">
    <location>
        <begin position="419"/>
        <end position="438"/>
    </location>
</feature>
<dbReference type="Pfam" id="PF03772">
    <property type="entry name" value="Competence"/>
    <property type="match status" value="1"/>
</dbReference>
<evidence type="ECO:0000256" key="2">
    <source>
        <dbReference type="ARBA" id="ARBA00022475"/>
    </source>
</evidence>
<feature type="transmembrane region" description="Helical" evidence="6">
    <location>
        <begin position="46"/>
        <end position="66"/>
    </location>
</feature>
<evidence type="ECO:0000256" key="1">
    <source>
        <dbReference type="ARBA" id="ARBA00004651"/>
    </source>
</evidence>
<organism evidence="8 9">
    <name type="scientific">Mailhella massiliensis</name>
    <dbReference type="NCBI Taxonomy" id="1903261"/>
    <lineage>
        <taxon>Bacteria</taxon>
        <taxon>Pseudomonadati</taxon>
        <taxon>Thermodesulfobacteriota</taxon>
        <taxon>Desulfovibrionia</taxon>
        <taxon>Desulfovibrionales</taxon>
        <taxon>Desulfovibrionaceae</taxon>
        <taxon>Mailhella</taxon>
    </lineage>
</organism>
<gene>
    <name evidence="8" type="ORF">K8W16_02485</name>
</gene>
<feature type="domain" description="Metallo-beta-lactamase" evidence="7">
    <location>
        <begin position="637"/>
        <end position="823"/>
    </location>
</feature>
<accession>A0A921DQI2</accession>
<keyword evidence="5 6" id="KW-0472">Membrane</keyword>
<dbReference type="PANTHER" id="PTHR30619">
    <property type="entry name" value="DNA INTERNALIZATION/COMPETENCE PROTEIN COMEC/REC2"/>
    <property type="match status" value="1"/>
</dbReference>
<evidence type="ECO:0000313" key="8">
    <source>
        <dbReference type="EMBL" id="HJD96499.1"/>
    </source>
</evidence>
<evidence type="ECO:0000256" key="4">
    <source>
        <dbReference type="ARBA" id="ARBA00022989"/>
    </source>
</evidence>
<comment type="caution">
    <text evidence="8">The sequence shown here is derived from an EMBL/GenBank/DDBJ whole genome shotgun (WGS) entry which is preliminary data.</text>
</comment>
<dbReference type="GO" id="GO:0005886">
    <property type="term" value="C:plasma membrane"/>
    <property type="evidence" value="ECO:0007669"/>
    <property type="project" value="UniProtKB-SubCell"/>
</dbReference>
<keyword evidence="3 6" id="KW-0812">Transmembrane</keyword>
<feature type="transmembrane region" description="Helical" evidence="6">
    <location>
        <begin position="501"/>
        <end position="525"/>
    </location>
</feature>
<keyword evidence="4 6" id="KW-1133">Transmembrane helix</keyword>
<protein>
    <submittedName>
        <fullName evidence="8">ComEC/Rec2 family competence protein</fullName>
    </submittedName>
</protein>
<feature type="transmembrane region" description="Helical" evidence="6">
    <location>
        <begin position="348"/>
        <end position="364"/>
    </location>
</feature>
<reference evidence="8" key="2">
    <citation type="submission" date="2021-09" db="EMBL/GenBank/DDBJ databases">
        <authorList>
            <person name="Gilroy R."/>
        </authorList>
    </citation>
    <scope>NUCLEOTIDE SEQUENCE</scope>
    <source>
        <strain evidence="8">ChiGjej2B2-19336</strain>
    </source>
</reference>
<dbReference type="EMBL" id="DYZA01000044">
    <property type="protein sequence ID" value="HJD96499.1"/>
    <property type="molecule type" value="Genomic_DNA"/>
</dbReference>
<evidence type="ECO:0000259" key="7">
    <source>
        <dbReference type="SMART" id="SM00849"/>
    </source>
</evidence>
<dbReference type="RefSeq" id="WP_304120860.1">
    <property type="nucleotide sequence ID" value="NZ_DYZA01000044.1"/>
</dbReference>
<feature type="transmembrane region" description="Helical" evidence="6">
    <location>
        <begin position="394"/>
        <end position="413"/>
    </location>
</feature>
<proteinExistence type="predicted"/>
<dbReference type="AlphaFoldDB" id="A0A921DQI2"/>
<dbReference type="NCBIfam" id="TIGR00360">
    <property type="entry name" value="ComEC_N-term"/>
    <property type="match status" value="1"/>
</dbReference>
<feature type="transmembrane region" description="Helical" evidence="6">
    <location>
        <begin position="319"/>
        <end position="341"/>
    </location>
</feature>
<dbReference type="InterPro" id="IPR004477">
    <property type="entry name" value="ComEC_N"/>
</dbReference>
<dbReference type="Proteomes" id="UP000698963">
    <property type="component" value="Unassembled WGS sequence"/>
</dbReference>
<feature type="transmembrane region" description="Helical" evidence="6">
    <location>
        <begin position="12"/>
        <end position="39"/>
    </location>
</feature>
<evidence type="ECO:0000256" key="3">
    <source>
        <dbReference type="ARBA" id="ARBA00022692"/>
    </source>
</evidence>
<comment type="subcellular location">
    <subcellularLocation>
        <location evidence="1">Cell membrane</location>
        <topology evidence="1">Multi-pass membrane protein</topology>
    </subcellularLocation>
</comment>
<keyword evidence="2" id="KW-1003">Cell membrane</keyword>
<dbReference type="CDD" id="cd07731">
    <property type="entry name" value="ComA-like_MBL-fold"/>
    <property type="match status" value="1"/>
</dbReference>
<dbReference type="InterPro" id="IPR001279">
    <property type="entry name" value="Metallo-B-lactamas"/>
</dbReference>
<dbReference type="PANTHER" id="PTHR30619:SF1">
    <property type="entry name" value="RECOMBINATION PROTEIN 2"/>
    <property type="match status" value="1"/>
</dbReference>
<dbReference type="Pfam" id="PF00753">
    <property type="entry name" value="Lactamase_B"/>
    <property type="match status" value="1"/>
</dbReference>
<sequence length="905" mass="98657">MMHLPPLLFRQRLFLAVLAGSVSLRDAVLGIAFFSLLLVVPRRERAVRYGLLAAAFCLGFCITFLAQPEAPDCPSWASVPGKSVVAEGRVASVTGLPGGRVRVLLEGLHPVKELPALPEAAEKAMRKALERKVAMPAPGGKDYPGEVFEDSASPVPGLVSLTLDTVCLEHVGRPVPGQSLRALMRIYPVSGSVNPGSSGIAGYWADRDVWHNARLNRSRYIPVFLELEEGEGWIYRAELLRERWRGVLLRALADSPEEKDNFPEKEADRPDGPAPLFSQGRAMLAALLFGDRSLLAPETVDVFTRAGLVHSLALSGQHLALAAMVGTVLIFLLSHTFHGLFLVRPRRVLVVSAGIPFALAYLFLGGAPFSLLRASFMMLAAAFFLCLRRSAAPLDALFAAALLLFLFHPLVAFDLSAQLSVLAVSGILLIMPLSAALQKRFPSRPQGRGKAPFSLPRRVVHGVIRWAGIMLLLSSAAQAAVLPVLVSVFGVVSIHVWANLLWLPLLTFITLPCAALGLVFLVVFGEQPLSSLLFELAAFPADTVLDFLFFLKDYGWLPFLQCPRPSSLSSLGYGAVLVGLALAAQDALCGKKAGAAAKRLLVAGVFLIPAGQVPVWVDDMLARHEERVTLTLFDVGQGQAVLLEYPGGRVLVDGGGSNSPFFDVGRSILAPELTIGRFPRLDAVFVSHGDVDHTRGLRWILEHFDVGSLYWSSFSAESDDAEVLALRETALRRGIPEKVLFRGDVLTLSRGLCLEVLWPDMRELTTLHRKKKPTDNEASLALRLTRNGKGLAFLCGDMTTLSLRRLVETEQNLRSEVLVLPHHGAASSFQTKFYDAVRPDMALCSAAAFHHFGFPSRKVRDEMERRNIPLKSTTELGGIRVRWTKQGGMEIIPSCEVHEKSRSLP</sequence>
<dbReference type="Gene3D" id="3.60.15.10">
    <property type="entry name" value="Ribonuclease Z/Hydroxyacylglutathione hydrolase-like"/>
    <property type="match status" value="1"/>
</dbReference>
<reference evidence="8" key="1">
    <citation type="journal article" date="2021" name="PeerJ">
        <title>Extensive microbial diversity within the chicken gut microbiome revealed by metagenomics and culture.</title>
        <authorList>
            <person name="Gilroy R."/>
            <person name="Ravi A."/>
            <person name="Getino M."/>
            <person name="Pursley I."/>
            <person name="Horton D.L."/>
            <person name="Alikhan N.F."/>
            <person name="Baker D."/>
            <person name="Gharbi K."/>
            <person name="Hall N."/>
            <person name="Watson M."/>
            <person name="Adriaenssens E.M."/>
            <person name="Foster-Nyarko E."/>
            <person name="Jarju S."/>
            <person name="Secka A."/>
            <person name="Antonio M."/>
            <person name="Oren A."/>
            <person name="Chaudhuri R.R."/>
            <person name="La Ragione R."/>
            <person name="Hildebrand F."/>
            <person name="Pallen M.J."/>
        </authorList>
    </citation>
    <scope>NUCLEOTIDE SEQUENCE</scope>
    <source>
        <strain evidence="8">ChiGjej2B2-19336</strain>
    </source>
</reference>
<dbReference type="InterPro" id="IPR036866">
    <property type="entry name" value="RibonucZ/Hydroxyglut_hydro"/>
</dbReference>
<dbReference type="InterPro" id="IPR035681">
    <property type="entry name" value="ComA-like_MBL"/>
</dbReference>
<dbReference type="InterPro" id="IPR052159">
    <property type="entry name" value="Competence_DNA_uptake"/>
</dbReference>
<name>A0A921DQI2_9BACT</name>
<dbReference type="SUPFAM" id="SSF56281">
    <property type="entry name" value="Metallo-hydrolase/oxidoreductase"/>
    <property type="match status" value="1"/>
</dbReference>
<evidence type="ECO:0000256" key="6">
    <source>
        <dbReference type="SAM" id="Phobius"/>
    </source>
</evidence>